<evidence type="ECO:0000313" key="3">
    <source>
        <dbReference type="EMBL" id="SCY76489.1"/>
    </source>
</evidence>
<keyword evidence="4" id="KW-1185">Reference proteome</keyword>
<protein>
    <submittedName>
        <fullName evidence="3">Alpha/beta hydrolase fold</fullName>
    </submittedName>
</protein>
<feature type="domain" description="Alpha/beta hydrolase fold-3" evidence="2">
    <location>
        <begin position="64"/>
        <end position="178"/>
    </location>
</feature>
<evidence type="ECO:0000256" key="1">
    <source>
        <dbReference type="ARBA" id="ARBA00022801"/>
    </source>
</evidence>
<evidence type="ECO:0000259" key="2">
    <source>
        <dbReference type="Pfam" id="PF07859"/>
    </source>
</evidence>
<dbReference type="EMBL" id="FMVT01000009">
    <property type="protein sequence ID" value="SCY76489.1"/>
    <property type="molecule type" value="Genomic_DNA"/>
</dbReference>
<dbReference type="InterPro" id="IPR029058">
    <property type="entry name" value="AB_hydrolase_fold"/>
</dbReference>
<organism evidence="3 4">
    <name type="scientific">Paracoccus tibetensis</name>
    <dbReference type="NCBI Taxonomy" id="336292"/>
    <lineage>
        <taxon>Bacteria</taxon>
        <taxon>Pseudomonadati</taxon>
        <taxon>Pseudomonadota</taxon>
        <taxon>Alphaproteobacteria</taxon>
        <taxon>Rhodobacterales</taxon>
        <taxon>Paracoccaceae</taxon>
        <taxon>Paracoccus</taxon>
    </lineage>
</organism>
<dbReference type="RefSeq" id="WP_090745399.1">
    <property type="nucleotide sequence ID" value="NZ_FMVT01000009.1"/>
</dbReference>
<dbReference type="AlphaFoldDB" id="A0A1G5ILM4"/>
<dbReference type="SUPFAM" id="SSF53474">
    <property type="entry name" value="alpha/beta-Hydrolases"/>
    <property type="match status" value="1"/>
</dbReference>
<gene>
    <name evidence="3" type="ORF">SAMN05660710_02660</name>
</gene>
<proteinExistence type="predicted"/>
<reference evidence="3 4" key="1">
    <citation type="submission" date="2016-10" db="EMBL/GenBank/DDBJ databases">
        <authorList>
            <person name="de Groot N.N."/>
        </authorList>
    </citation>
    <scope>NUCLEOTIDE SEQUENCE [LARGE SCALE GENOMIC DNA]</scope>
    <source>
        <strain evidence="3 4">CGMCC 1.8925</strain>
    </source>
</reference>
<name>A0A1G5ILM4_9RHOB</name>
<sequence>MLYQVTDWDDAYVNGAYIPNADSYPPRWAEAAAAFRATHPSERTGHGDRQGHLFRPEGTAKGLMVFIHGGYWLRFHPDDWSHLAAGALAAGWACLMPGYRLAPEARIAEMVQEVAAQIDAAAGRINGPIAICGHSAGGHLAARMICTGGPLPEEVAARVSACLPISPLTDLRALMRTKMNETLRIDPAEAAAESPALLEPRPGIPVTAWVGGAERPEFLRHARLLADAWAGLGAPTRLVVDPGRHHFDVIDPLARPGSAMLRCLLEGVSP</sequence>
<evidence type="ECO:0000313" key="4">
    <source>
        <dbReference type="Proteomes" id="UP000199502"/>
    </source>
</evidence>
<dbReference type="InterPro" id="IPR050300">
    <property type="entry name" value="GDXG_lipolytic_enzyme"/>
</dbReference>
<dbReference type="STRING" id="336292.SAMN05660710_02660"/>
<dbReference type="Pfam" id="PF07859">
    <property type="entry name" value="Abhydrolase_3"/>
    <property type="match status" value="1"/>
</dbReference>
<accession>A0A1G5ILM4</accession>
<dbReference type="OrthoDB" id="9771666at2"/>
<keyword evidence="1 3" id="KW-0378">Hydrolase</keyword>
<dbReference type="Proteomes" id="UP000199502">
    <property type="component" value="Unassembled WGS sequence"/>
</dbReference>
<dbReference type="Gene3D" id="3.40.50.1820">
    <property type="entry name" value="alpha/beta hydrolase"/>
    <property type="match status" value="1"/>
</dbReference>
<dbReference type="InterPro" id="IPR013094">
    <property type="entry name" value="AB_hydrolase_3"/>
</dbReference>
<dbReference type="PANTHER" id="PTHR48081:SF33">
    <property type="entry name" value="KYNURENINE FORMAMIDASE"/>
    <property type="match status" value="1"/>
</dbReference>
<dbReference type="PANTHER" id="PTHR48081">
    <property type="entry name" value="AB HYDROLASE SUPERFAMILY PROTEIN C4A8.06C"/>
    <property type="match status" value="1"/>
</dbReference>
<dbReference type="GO" id="GO:0016787">
    <property type="term" value="F:hydrolase activity"/>
    <property type="evidence" value="ECO:0007669"/>
    <property type="project" value="UniProtKB-KW"/>
</dbReference>